<dbReference type="InterPro" id="IPR036104">
    <property type="entry name" value="BFN_sf"/>
</dbReference>
<accession>A0A382T8Y1</accession>
<name>A0A382T8Y1_9ZZZZ</name>
<dbReference type="AlphaFoldDB" id="A0A382T8Y1"/>
<organism evidence="2">
    <name type="scientific">marine metagenome</name>
    <dbReference type="NCBI Taxonomy" id="408172"/>
    <lineage>
        <taxon>unclassified sequences</taxon>
        <taxon>metagenomes</taxon>
        <taxon>ecological metagenomes</taxon>
    </lineage>
</organism>
<protein>
    <recommendedName>
        <fullName evidence="1">BFN domain-containing protein</fullName>
    </recommendedName>
</protein>
<sequence length="178" mass="19921">MQEMVIESIRLSLTSYQRMLILREKESQRYLTIWIGPSEAESISMRLHNVSPIRPLTHDLLRNLLDEFGGTVHHVLLNEIANDTYFAQIVLDLNGEQVTIDSRPSDAIALAVRSEAPIYAEDSVLDRAATVLTSDEEAGIVTRESNAPVAPEELERLGAFKDFIEGLDLSDFDKPKGN</sequence>
<dbReference type="EMBL" id="UINC01134586">
    <property type="protein sequence ID" value="SVD18215.1"/>
    <property type="molecule type" value="Genomic_DNA"/>
</dbReference>
<dbReference type="Gene3D" id="3.10.690.10">
    <property type="entry name" value="Bifunctional nuclease domain"/>
    <property type="match status" value="1"/>
</dbReference>
<dbReference type="PANTHER" id="PTHR15160:SF1">
    <property type="entry name" value="VON HIPPEL-LINDAU DISEASE TUMOR SUPPRESSOR"/>
    <property type="match status" value="1"/>
</dbReference>
<feature type="domain" description="BFN" evidence="1">
    <location>
        <begin position="1"/>
        <end position="132"/>
    </location>
</feature>
<dbReference type="InterPro" id="IPR003729">
    <property type="entry name" value="Bi_nuclease_dom"/>
</dbReference>
<proteinExistence type="predicted"/>
<evidence type="ECO:0000259" key="1">
    <source>
        <dbReference type="PROSITE" id="PS51658"/>
    </source>
</evidence>
<gene>
    <name evidence="2" type="ORF">METZ01_LOCUS371069</name>
</gene>
<dbReference type="PROSITE" id="PS51658">
    <property type="entry name" value="BFN"/>
    <property type="match status" value="1"/>
</dbReference>
<evidence type="ECO:0000313" key="2">
    <source>
        <dbReference type="EMBL" id="SVD18215.1"/>
    </source>
</evidence>
<dbReference type="Pfam" id="PF02577">
    <property type="entry name" value="BFN_dom"/>
    <property type="match status" value="1"/>
</dbReference>
<dbReference type="GO" id="GO:0004518">
    <property type="term" value="F:nuclease activity"/>
    <property type="evidence" value="ECO:0007669"/>
    <property type="project" value="InterPro"/>
</dbReference>
<reference evidence="2" key="1">
    <citation type="submission" date="2018-05" db="EMBL/GenBank/DDBJ databases">
        <authorList>
            <person name="Lanie J.A."/>
            <person name="Ng W.-L."/>
            <person name="Kazmierczak K.M."/>
            <person name="Andrzejewski T.M."/>
            <person name="Davidsen T.M."/>
            <person name="Wayne K.J."/>
            <person name="Tettelin H."/>
            <person name="Glass J.I."/>
            <person name="Rusch D."/>
            <person name="Podicherti R."/>
            <person name="Tsui H.-C.T."/>
            <person name="Winkler M.E."/>
        </authorList>
    </citation>
    <scope>NUCLEOTIDE SEQUENCE</scope>
</reference>
<dbReference type="PANTHER" id="PTHR15160">
    <property type="entry name" value="VON HIPPEL-LINDAU PROTEIN"/>
    <property type="match status" value="1"/>
</dbReference>
<dbReference type="SUPFAM" id="SSF103256">
    <property type="entry name" value="Hypothetical protein TM0160"/>
    <property type="match status" value="1"/>
</dbReference>